<sequence length="213" mass="23652">MARITSSTSSDEDGPSVGIPVVDLSPFFAFNHCKIPLNVYPTNPPDLREVMEYVFSCLSKTGGLIEGIINDCLGLPTGTAHQDGNSLTFVIQDDAGGLEVCKNGEWIPATPTPGAIIVNVGETIQVLTNDKLKSAMHRVTRPKGRSRYSYSFFYSVSPEKWVEPLPEFTEQLGELPKYRKFQFGEYLQLIKKDVTNPPQRPEDALRVAHYSIE</sequence>
<reference evidence="3 4" key="1">
    <citation type="submission" date="2024-04" db="EMBL/GenBank/DDBJ databases">
        <authorList>
            <person name="Fracassetti M."/>
        </authorList>
    </citation>
    <scope>NUCLEOTIDE SEQUENCE [LARGE SCALE GENOMIC DNA]</scope>
</reference>
<evidence type="ECO:0000256" key="1">
    <source>
        <dbReference type="RuleBase" id="RU003682"/>
    </source>
</evidence>
<dbReference type="Pfam" id="PF03171">
    <property type="entry name" value="2OG-FeII_Oxy"/>
    <property type="match status" value="1"/>
</dbReference>
<dbReference type="InterPro" id="IPR005123">
    <property type="entry name" value="Oxoglu/Fe-dep_dioxygenase_dom"/>
</dbReference>
<dbReference type="EMBL" id="OZ034815">
    <property type="protein sequence ID" value="CAL1368299.1"/>
    <property type="molecule type" value="Genomic_DNA"/>
</dbReference>
<proteinExistence type="inferred from homology"/>
<dbReference type="PANTHER" id="PTHR47990">
    <property type="entry name" value="2-OXOGLUTARATE (2OG) AND FE(II)-DEPENDENT OXYGENASE SUPERFAMILY PROTEIN-RELATED"/>
    <property type="match status" value="1"/>
</dbReference>
<organism evidence="3 4">
    <name type="scientific">Linum trigynum</name>
    <dbReference type="NCBI Taxonomy" id="586398"/>
    <lineage>
        <taxon>Eukaryota</taxon>
        <taxon>Viridiplantae</taxon>
        <taxon>Streptophyta</taxon>
        <taxon>Embryophyta</taxon>
        <taxon>Tracheophyta</taxon>
        <taxon>Spermatophyta</taxon>
        <taxon>Magnoliopsida</taxon>
        <taxon>eudicotyledons</taxon>
        <taxon>Gunneridae</taxon>
        <taxon>Pentapetalae</taxon>
        <taxon>rosids</taxon>
        <taxon>fabids</taxon>
        <taxon>Malpighiales</taxon>
        <taxon>Linaceae</taxon>
        <taxon>Linum</taxon>
    </lineage>
</organism>
<dbReference type="GO" id="GO:0046872">
    <property type="term" value="F:metal ion binding"/>
    <property type="evidence" value="ECO:0007669"/>
    <property type="project" value="UniProtKB-KW"/>
</dbReference>
<dbReference type="InterPro" id="IPR044861">
    <property type="entry name" value="IPNS-like_FE2OG_OXY"/>
</dbReference>
<dbReference type="GO" id="GO:0016491">
    <property type="term" value="F:oxidoreductase activity"/>
    <property type="evidence" value="ECO:0007669"/>
    <property type="project" value="UniProtKB-KW"/>
</dbReference>
<keyword evidence="1" id="KW-0408">Iron</keyword>
<dbReference type="Proteomes" id="UP001497516">
    <property type="component" value="Chromosome 2"/>
</dbReference>
<dbReference type="InterPro" id="IPR050231">
    <property type="entry name" value="Iron_ascorbate_oxido_reductase"/>
</dbReference>
<keyword evidence="1" id="KW-0479">Metal-binding</keyword>
<evidence type="ECO:0000313" key="3">
    <source>
        <dbReference type="EMBL" id="CAL1368299.1"/>
    </source>
</evidence>
<keyword evidence="1" id="KW-0560">Oxidoreductase</keyword>
<evidence type="ECO:0000313" key="4">
    <source>
        <dbReference type="Proteomes" id="UP001497516"/>
    </source>
</evidence>
<feature type="domain" description="Fe2OG dioxygenase" evidence="2">
    <location>
        <begin position="29"/>
        <end position="156"/>
    </location>
</feature>
<comment type="similarity">
    <text evidence="1">Belongs to the iron/ascorbate-dependent oxidoreductase family.</text>
</comment>
<dbReference type="InterPro" id="IPR027443">
    <property type="entry name" value="IPNS-like_sf"/>
</dbReference>
<dbReference type="SUPFAM" id="SSF51197">
    <property type="entry name" value="Clavaminate synthase-like"/>
    <property type="match status" value="1"/>
</dbReference>
<dbReference type="PROSITE" id="PS51471">
    <property type="entry name" value="FE2OG_OXY"/>
    <property type="match status" value="1"/>
</dbReference>
<dbReference type="AlphaFoldDB" id="A0AAV2D7Z1"/>
<evidence type="ECO:0000259" key="2">
    <source>
        <dbReference type="PROSITE" id="PS51471"/>
    </source>
</evidence>
<protein>
    <recommendedName>
        <fullName evidence="2">Fe2OG dioxygenase domain-containing protein</fullName>
    </recommendedName>
</protein>
<name>A0AAV2D7Z1_9ROSI</name>
<keyword evidence="4" id="KW-1185">Reference proteome</keyword>
<accession>A0AAV2D7Z1</accession>
<gene>
    <name evidence="3" type="ORF">LTRI10_LOCUS11508</name>
</gene>
<dbReference type="Gene3D" id="2.60.120.330">
    <property type="entry name" value="B-lactam Antibiotic, Isopenicillin N Synthase, Chain"/>
    <property type="match status" value="1"/>
</dbReference>